<dbReference type="Pfam" id="PF00400">
    <property type="entry name" value="WD40"/>
    <property type="match status" value="4"/>
</dbReference>
<dbReference type="SMART" id="SM00320">
    <property type="entry name" value="WD40"/>
    <property type="match status" value="10"/>
</dbReference>
<dbReference type="AlphaFoldDB" id="A0A061A1D5"/>
<dbReference type="InterPro" id="IPR001680">
    <property type="entry name" value="WD40_rpt"/>
</dbReference>
<feature type="repeat" description="WD" evidence="3">
    <location>
        <begin position="981"/>
        <end position="1025"/>
    </location>
</feature>
<dbReference type="PROSITE" id="PS00678">
    <property type="entry name" value="WD_REPEATS_1"/>
    <property type="match status" value="2"/>
</dbReference>
<feature type="repeat" description="WD" evidence="3">
    <location>
        <begin position="1072"/>
        <end position="1107"/>
    </location>
</feature>
<evidence type="ECO:0000256" key="2">
    <source>
        <dbReference type="ARBA" id="ARBA00022737"/>
    </source>
</evidence>
<protein>
    <submittedName>
        <fullName evidence="4">WD-40 repeat protein</fullName>
    </submittedName>
</protein>
<dbReference type="PANTHER" id="PTHR22847">
    <property type="entry name" value="WD40 REPEAT PROTEIN"/>
    <property type="match status" value="1"/>
</dbReference>
<dbReference type="PANTHER" id="PTHR22847:SF637">
    <property type="entry name" value="WD REPEAT DOMAIN 5B"/>
    <property type="match status" value="1"/>
</dbReference>
<gene>
    <name evidence="4" type="ORF">SIRAN8762</name>
</gene>
<dbReference type="InterPro" id="IPR015943">
    <property type="entry name" value="WD40/YVTN_repeat-like_dom_sf"/>
</dbReference>
<dbReference type="PROSITE" id="PS50082">
    <property type="entry name" value="WD_REPEATS_2"/>
    <property type="match status" value="3"/>
</dbReference>
<keyword evidence="1 3" id="KW-0853">WD repeat</keyword>
<dbReference type="CDD" id="cd00200">
    <property type="entry name" value="WD40"/>
    <property type="match status" value="1"/>
</dbReference>
<sequence length="1215" mass="129439">MGGSSGPAGEWIDVEPGDTGQALPDAGFSGAPVFDQDADAVVGIYVSRDERGKPYLLPVSYLRALWPWLELRVGWRLDLDPALKTHWLPRARGSEVESDSGVWFFSGRQAARQRICDWLADPDQPALVVTGGPGTGKSALLSHLLVAADPILASSVPTGGPRPPHGAFDVAVQVTGMSRDEVVERLATASGVEAATPQELLVALRERRQTDGRAFTVLADALEEAATHEEALRIVALLRNLATSRVARVLAGVRTAPAGSDRARVLESFGRTTPRVDLESYEFLRNYDIADYAERRLTGEDGESARYRDRPRHELREIGRAVARKARYNFLIAQLATRWLTHPATPPLDLDDPAWEHGLPETIGQAMDAYLDACGPETALVRRLLTALAFARGDGLTRDDSWLTIADALHRGRTHSLGELETVFHGAANYLIERSSDNGEQPSYRLYHNALDEHLREQCPAHKPQRAIADALTAAAPLRDGRRDWATAAPYARTHLAGHAAQAHQLDDLLADVGFLLHAEPGPLLAALPHATTEKGHLTAVVYRMTNHQHRQAHPGTRCRILALDAARLGARDLQHQLNAAQSRLGTDAAGPAWRVRFATGSSLPTATIGTLTGHEHGVGAVAVTELDDRPVAVVGGYNSGTLWLWDLAEQQLLGQFSATYRGGVKAVAVGELDGRPIAVTGGFIGADVPVWDLTEQRRIGRCRDFGGAGTLAVGEWDGRPIAVTGQHRSETVRVWDLAECRLLAEIATGCRRGVHGVAVGELDGRPVAVTGGIGDPHVRVWDLAGQRQIGQPLTGHTQGIGAVAVGRLNGRTIAVTGGISGDCTVRVWDLAEQRQIGQPLTGHTQGINAIAVGTLGDRAIAVTGGGVWDGTVRVWDLAEQRQIGRPLIGHAQDVSAVAVAELDGLPIAVTGGGGDETVRVWNLAEQHRIGHPVTGHRSDVEAVAVGELDGRSIAVTGDSFGDCAVRVWDLAGQRQIGRPLTGHSAGVNAMAVGELDDLPVAITASGLDKTARIWDLAGQREIGRFPAGDLIGGDAVAIGELNGRPITVHSGIGLQVRVWDLVEQREIGQPLVGHTHKVKSIAVGELDGRTIVLSGGVENVVRVWDLAGRRQIGHISTTHSRGVTAVAVGELDGRAVAVTGGGTWDETVRVWDLRDGSCVDELTMPGPVACMALGRDGTLALGFGHDIAVFDTDFHNPARIRLRSASLGGLPGDS</sequence>
<dbReference type="InterPro" id="IPR036322">
    <property type="entry name" value="WD40_repeat_dom_sf"/>
</dbReference>
<keyword evidence="2" id="KW-0677">Repeat</keyword>
<dbReference type="Gene3D" id="2.130.10.10">
    <property type="entry name" value="YVTN repeat-like/Quinoprotein amine dehydrogenase"/>
    <property type="match status" value="4"/>
</dbReference>
<name>A0A061A1D5_9ACTN</name>
<evidence type="ECO:0000313" key="4">
    <source>
        <dbReference type="EMBL" id="CDR15668.1"/>
    </source>
</evidence>
<dbReference type="SUPFAM" id="SSF50998">
    <property type="entry name" value="Quinoprotein alcohol dehydrogenase-like"/>
    <property type="match status" value="1"/>
</dbReference>
<dbReference type="InterPro" id="IPR011047">
    <property type="entry name" value="Quinoprotein_ADH-like_sf"/>
</dbReference>
<dbReference type="SUPFAM" id="SSF50978">
    <property type="entry name" value="WD40 repeat-like"/>
    <property type="match status" value="1"/>
</dbReference>
<dbReference type="InterPro" id="IPR019775">
    <property type="entry name" value="WD40_repeat_CS"/>
</dbReference>
<evidence type="ECO:0000256" key="3">
    <source>
        <dbReference type="PROSITE-ProRule" id="PRU00221"/>
    </source>
</evidence>
<feature type="repeat" description="WD" evidence="3">
    <location>
        <begin position="888"/>
        <end position="932"/>
    </location>
</feature>
<reference evidence="4" key="1">
    <citation type="submission" date="2014-05" db="EMBL/GenBank/DDBJ databases">
        <authorList>
            <person name="Horn Fabian"/>
        </authorList>
    </citation>
    <scope>NUCLEOTIDE SEQUENCE</scope>
</reference>
<evidence type="ECO:0000256" key="1">
    <source>
        <dbReference type="ARBA" id="ARBA00022574"/>
    </source>
</evidence>
<dbReference type="EMBL" id="LK022848">
    <property type="protein sequence ID" value="CDR15668.1"/>
    <property type="molecule type" value="Genomic_DNA"/>
</dbReference>
<accession>A0A061A1D5</accession>
<organism evidence="4">
    <name type="scientific">Streptomyces iranensis</name>
    <dbReference type="NCBI Taxonomy" id="576784"/>
    <lineage>
        <taxon>Bacteria</taxon>
        <taxon>Bacillati</taxon>
        <taxon>Actinomycetota</taxon>
        <taxon>Actinomycetes</taxon>
        <taxon>Kitasatosporales</taxon>
        <taxon>Streptomycetaceae</taxon>
        <taxon>Streptomyces</taxon>
        <taxon>Streptomyces violaceusniger group</taxon>
    </lineage>
</organism>
<proteinExistence type="predicted"/>
<dbReference type="HOGENOM" id="CLU_002396_0_0_11"/>